<evidence type="ECO:0000256" key="1">
    <source>
        <dbReference type="ARBA" id="ARBA00005525"/>
    </source>
</evidence>
<evidence type="ECO:0000313" key="11">
    <source>
        <dbReference type="EMBL" id="OGC25067.1"/>
    </source>
</evidence>
<dbReference type="PIRSF" id="PIRSF000193">
    <property type="entry name" value="Pyrrol-5-carb_rd"/>
    <property type="match status" value="1"/>
</dbReference>
<evidence type="ECO:0000259" key="9">
    <source>
        <dbReference type="Pfam" id="PF03807"/>
    </source>
</evidence>
<evidence type="ECO:0000313" key="12">
    <source>
        <dbReference type="Proteomes" id="UP000178417"/>
    </source>
</evidence>
<dbReference type="Gene3D" id="1.10.3730.10">
    <property type="entry name" value="ProC C-terminal domain-like"/>
    <property type="match status" value="1"/>
</dbReference>
<evidence type="ECO:0000256" key="5">
    <source>
        <dbReference type="HAMAP-Rule" id="MF_01925"/>
    </source>
</evidence>
<reference evidence="11 12" key="1">
    <citation type="journal article" date="2016" name="Nat. Commun.">
        <title>Thousands of microbial genomes shed light on interconnected biogeochemical processes in an aquifer system.</title>
        <authorList>
            <person name="Anantharaman K."/>
            <person name="Brown C.T."/>
            <person name="Hug L.A."/>
            <person name="Sharon I."/>
            <person name="Castelle C.J."/>
            <person name="Probst A.J."/>
            <person name="Thomas B.C."/>
            <person name="Singh A."/>
            <person name="Wilkins M.J."/>
            <person name="Karaoz U."/>
            <person name="Brodie E.L."/>
            <person name="Williams K.H."/>
            <person name="Hubbard S.S."/>
            <person name="Banfield J.F."/>
        </authorList>
    </citation>
    <scope>NUCLEOTIDE SEQUENCE [LARGE SCALE GENOMIC DNA]</scope>
</reference>
<evidence type="ECO:0000256" key="6">
    <source>
        <dbReference type="NCBIfam" id="TIGR00112"/>
    </source>
</evidence>
<feature type="binding site" evidence="7">
    <location>
        <position position="45"/>
    </location>
    <ligand>
        <name>NADPH</name>
        <dbReference type="ChEBI" id="CHEBI:57783"/>
    </ligand>
</feature>
<dbReference type="PANTHER" id="PTHR11645">
    <property type="entry name" value="PYRROLINE-5-CARBOXYLATE REDUCTASE"/>
    <property type="match status" value="1"/>
</dbReference>
<comment type="similarity">
    <text evidence="1 5 8">Belongs to the pyrroline-5-carboxylate reductase family.</text>
</comment>
<dbReference type="Gene3D" id="3.40.50.720">
    <property type="entry name" value="NAD(P)-binding Rossmann-like Domain"/>
    <property type="match status" value="1"/>
</dbReference>
<dbReference type="PANTHER" id="PTHR11645:SF0">
    <property type="entry name" value="PYRROLINE-5-CARBOXYLATE REDUCTASE 3"/>
    <property type="match status" value="1"/>
</dbReference>
<gene>
    <name evidence="5" type="primary">proC</name>
    <name evidence="11" type="ORF">A2310_00120</name>
</gene>
<feature type="domain" description="Pyrroline-5-carboxylate reductase dimerisation" evidence="10">
    <location>
        <begin position="147"/>
        <end position="251"/>
    </location>
</feature>
<accession>A0A1F4SXC1</accession>
<dbReference type="Pfam" id="PF03807">
    <property type="entry name" value="F420_oxidored"/>
    <property type="match status" value="1"/>
</dbReference>
<dbReference type="FunFam" id="1.10.3730.10:FF:000001">
    <property type="entry name" value="Pyrroline-5-carboxylate reductase"/>
    <property type="match status" value="1"/>
</dbReference>
<dbReference type="STRING" id="1802579.A2310_00120"/>
<dbReference type="NCBIfam" id="TIGR00112">
    <property type="entry name" value="proC"/>
    <property type="match status" value="1"/>
</dbReference>
<sequence length="255" mass="27185">MAGAIISGLLKSLAVVPSQIFVFDIDKKRLAFLKKTYGIKTARSNQEILSLSRIVILALKPQKFAEALNGLDFSKVGLVISIAAGVKLEYLQDKIPGKPVIRVMPNNPALVQAGITAIVSSAESKKEDIEIAKSIFRTVGEVVETKEYLMDAITALSGSGPGFVYQFVEAMIEGAESLGLVKSVAEKLAVQTLLGSAQTLVKTKISARELKEMVTSPNGTTKAGLDVFEKKGFKQIVIDAIFAAAKRAKELGGSS</sequence>
<dbReference type="AlphaFoldDB" id="A0A1F4SXC1"/>
<dbReference type="SUPFAM" id="SSF51735">
    <property type="entry name" value="NAD(P)-binding Rossmann-fold domains"/>
    <property type="match status" value="1"/>
</dbReference>
<feature type="domain" description="Pyrroline-5-carboxylate reductase catalytic N-terminal" evidence="9">
    <location>
        <begin position="1"/>
        <end position="85"/>
    </location>
</feature>
<dbReference type="InterPro" id="IPR029036">
    <property type="entry name" value="P5CR_dimer"/>
</dbReference>
<proteinExistence type="inferred from homology"/>
<comment type="function">
    <text evidence="4 5">Catalyzes the reduction of 1-pyrroline-5-carboxylate (PCA) to L-proline.</text>
</comment>
<feature type="binding site" evidence="7">
    <location>
        <begin position="58"/>
        <end position="61"/>
    </location>
    <ligand>
        <name>NADP(+)</name>
        <dbReference type="ChEBI" id="CHEBI:58349"/>
    </ligand>
</feature>
<evidence type="ECO:0000256" key="3">
    <source>
        <dbReference type="ARBA" id="ARBA00023002"/>
    </source>
</evidence>
<keyword evidence="5 8" id="KW-0641">Proline biosynthesis</keyword>
<evidence type="ECO:0000256" key="2">
    <source>
        <dbReference type="ARBA" id="ARBA00022857"/>
    </source>
</evidence>
<name>A0A1F4SXC1_UNCSA</name>
<dbReference type="InterPro" id="IPR028939">
    <property type="entry name" value="P5C_Rdtase_cat_N"/>
</dbReference>
<keyword evidence="2 5" id="KW-0521">NADP</keyword>
<comment type="pathway">
    <text evidence="5 8">Amino-acid biosynthesis; L-proline biosynthesis; L-proline from L-glutamate 5-semialdehyde: step 1/1.</text>
</comment>
<protein>
    <recommendedName>
        <fullName evidence="5 6">Pyrroline-5-carboxylate reductase</fullName>
        <shortName evidence="5">P5C reductase</shortName>
        <shortName evidence="5">P5CR</shortName>
        <ecNumber evidence="5 6">1.5.1.2</ecNumber>
    </recommendedName>
    <alternativeName>
        <fullName evidence="5">PCA reductase</fullName>
    </alternativeName>
</protein>
<comment type="subcellular location">
    <subcellularLocation>
        <location evidence="5">Cytoplasm</location>
    </subcellularLocation>
</comment>
<dbReference type="GO" id="GO:0005737">
    <property type="term" value="C:cytoplasm"/>
    <property type="evidence" value="ECO:0007669"/>
    <property type="project" value="UniProtKB-SubCell"/>
</dbReference>
<organism evidence="11 12">
    <name type="scientific">candidate division WOR-1 bacterium RIFOXYB2_FULL_37_13</name>
    <dbReference type="NCBI Taxonomy" id="1802579"/>
    <lineage>
        <taxon>Bacteria</taxon>
        <taxon>Bacillati</taxon>
        <taxon>Saganbacteria</taxon>
    </lineage>
</organism>
<dbReference type="EMBL" id="MEUB01000004">
    <property type="protein sequence ID" value="OGC25067.1"/>
    <property type="molecule type" value="Genomic_DNA"/>
</dbReference>
<dbReference type="InterPro" id="IPR036291">
    <property type="entry name" value="NAD(P)-bd_dom_sf"/>
</dbReference>
<dbReference type="InterPro" id="IPR008927">
    <property type="entry name" value="6-PGluconate_DH-like_C_sf"/>
</dbReference>
<comment type="catalytic activity">
    <reaction evidence="5 8">
        <text>L-proline + NADP(+) = (S)-1-pyrroline-5-carboxylate + NADPH + 2 H(+)</text>
        <dbReference type="Rhea" id="RHEA:14109"/>
        <dbReference type="ChEBI" id="CHEBI:15378"/>
        <dbReference type="ChEBI" id="CHEBI:17388"/>
        <dbReference type="ChEBI" id="CHEBI:57783"/>
        <dbReference type="ChEBI" id="CHEBI:58349"/>
        <dbReference type="ChEBI" id="CHEBI:60039"/>
        <dbReference type="EC" id="1.5.1.2"/>
    </reaction>
</comment>
<dbReference type="SUPFAM" id="SSF48179">
    <property type="entry name" value="6-phosphogluconate dehydrogenase C-terminal domain-like"/>
    <property type="match status" value="1"/>
</dbReference>
<evidence type="ECO:0000256" key="7">
    <source>
        <dbReference type="PIRSR" id="PIRSR000193-1"/>
    </source>
</evidence>
<comment type="caution">
    <text evidence="11">The sequence shown here is derived from an EMBL/GenBank/DDBJ whole genome shotgun (WGS) entry which is preliminary data.</text>
</comment>
<keyword evidence="5 8" id="KW-0028">Amino-acid biosynthesis</keyword>
<keyword evidence="3 5" id="KW-0560">Oxidoreductase</keyword>
<comment type="catalytic activity">
    <reaction evidence="5">
        <text>L-proline + NAD(+) = (S)-1-pyrroline-5-carboxylate + NADH + 2 H(+)</text>
        <dbReference type="Rhea" id="RHEA:14105"/>
        <dbReference type="ChEBI" id="CHEBI:15378"/>
        <dbReference type="ChEBI" id="CHEBI:17388"/>
        <dbReference type="ChEBI" id="CHEBI:57540"/>
        <dbReference type="ChEBI" id="CHEBI:57945"/>
        <dbReference type="ChEBI" id="CHEBI:60039"/>
        <dbReference type="EC" id="1.5.1.2"/>
    </reaction>
</comment>
<dbReference type="Proteomes" id="UP000178417">
    <property type="component" value="Unassembled WGS sequence"/>
</dbReference>
<evidence type="ECO:0000256" key="4">
    <source>
        <dbReference type="ARBA" id="ARBA00058118"/>
    </source>
</evidence>
<evidence type="ECO:0000259" key="10">
    <source>
        <dbReference type="Pfam" id="PF14748"/>
    </source>
</evidence>
<dbReference type="UniPathway" id="UPA00098">
    <property type="reaction ID" value="UER00361"/>
</dbReference>
<dbReference type="GO" id="GO:0004735">
    <property type="term" value="F:pyrroline-5-carboxylate reductase activity"/>
    <property type="evidence" value="ECO:0007669"/>
    <property type="project" value="UniProtKB-UniRule"/>
</dbReference>
<dbReference type="InterPro" id="IPR000304">
    <property type="entry name" value="Pyrroline-COOH_reductase"/>
</dbReference>
<dbReference type="EC" id="1.5.1.2" evidence="5 6"/>
<dbReference type="InterPro" id="IPR053790">
    <property type="entry name" value="P5CR-like_CS"/>
</dbReference>
<dbReference type="PROSITE" id="PS00521">
    <property type="entry name" value="P5CR"/>
    <property type="match status" value="1"/>
</dbReference>
<keyword evidence="5" id="KW-0963">Cytoplasm</keyword>
<evidence type="ECO:0000256" key="8">
    <source>
        <dbReference type="RuleBase" id="RU003903"/>
    </source>
</evidence>
<dbReference type="HAMAP" id="MF_01925">
    <property type="entry name" value="P5C_reductase"/>
    <property type="match status" value="1"/>
</dbReference>
<dbReference type="Pfam" id="PF14748">
    <property type="entry name" value="P5CR_dimer"/>
    <property type="match status" value="1"/>
</dbReference>
<dbReference type="GO" id="GO:0055129">
    <property type="term" value="P:L-proline biosynthetic process"/>
    <property type="evidence" value="ECO:0007669"/>
    <property type="project" value="UniProtKB-UniRule"/>
</dbReference>